<feature type="compositionally biased region" description="Low complexity" evidence="1">
    <location>
        <begin position="365"/>
        <end position="405"/>
    </location>
</feature>
<dbReference type="InterPro" id="IPR036322">
    <property type="entry name" value="WD40_repeat_dom_sf"/>
</dbReference>
<reference evidence="2 3" key="1">
    <citation type="submission" date="2014-04" db="EMBL/GenBank/DDBJ databases">
        <title>Comparative Genomics of Cryptosporidium Species.</title>
        <authorList>
            <person name="Silva J.C."/>
            <person name="Su Q."/>
            <person name="Chalmers R."/>
            <person name="Chibucos M.C."/>
            <person name="Elwin K."/>
            <person name="Godinez A."/>
            <person name="Guo F."/>
            <person name="Huynh K."/>
            <person name="Orvis J."/>
            <person name="Ott S."/>
            <person name="Sadzewicz L."/>
            <person name="Sengamalay N."/>
            <person name="Shetty A."/>
            <person name="Sun M."/>
            <person name="Tallon L."/>
            <person name="Xiao L."/>
            <person name="Zhang H."/>
            <person name="Fraser C.M."/>
            <person name="Zhu G."/>
            <person name="Kissinger J."/>
            <person name="Widmer G."/>
        </authorList>
    </citation>
    <scope>NUCLEOTIDE SEQUENCE [LARGE SCALE GENOMIC DNA]</scope>
    <source>
        <strain evidence="2 3">UKMEL1</strain>
    </source>
</reference>
<accession>A0A2P4Z5Z2</accession>
<dbReference type="InterPro" id="IPR015943">
    <property type="entry name" value="WD40/YVTN_repeat-like_dom_sf"/>
</dbReference>
<comment type="caution">
    <text evidence="2">The sequence shown here is derived from an EMBL/GenBank/DDBJ whole genome shotgun (WGS) entry which is preliminary data.</text>
</comment>
<keyword evidence="3" id="KW-1185">Reference proteome</keyword>
<evidence type="ECO:0000313" key="2">
    <source>
        <dbReference type="EMBL" id="POM85487.1"/>
    </source>
</evidence>
<evidence type="ECO:0000256" key="1">
    <source>
        <dbReference type="SAM" id="MobiDB-lite"/>
    </source>
</evidence>
<protein>
    <submittedName>
        <fullName evidence="2">WD domain G-beta repeat family protein</fullName>
    </submittedName>
</protein>
<feature type="region of interest" description="Disordered" evidence="1">
    <location>
        <begin position="270"/>
        <end position="293"/>
    </location>
</feature>
<dbReference type="SUPFAM" id="SSF50978">
    <property type="entry name" value="WD40 repeat-like"/>
    <property type="match status" value="1"/>
</dbReference>
<organism evidence="2 3">
    <name type="scientific">Cryptosporidium meleagridis</name>
    <dbReference type="NCBI Taxonomy" id="93969"/>
    <lineage>
        <taxon>Eukaryota</taxon>
        <taxon>Sar</taxon>
        <taxon>Alveolata</taxon>
        <taxon>Apicomplexa</taxon>
        <taxon>Conoidasida</taxon>
        <taxon>Coccidia</taxon>
        <taxon>Eucoccidiorida</taxon>
        <taxon>Eimeriorina</taxon>
        <taxon>Cryptosporidiidae</taxon>
        <taxon>Cryptosporidium</taxon>
    </lineage>
</organism>
<evidence type="ECO:0000313" key="3">
    <source>
        <dbReference type="Proteomes" id="UP000236928"/>
    </source>
</evidence>
<proteinExistence type="predicted"/>
<dbReference type="OrthoDB" id="337476at2759"/>
<dbReference type="Proteomes" id="UP000236928">
    <property type="component" value="Unassembled WGS sequence"/>
</dbReference>
<sequence>MEEKVITSRCLNIHFQRDYEYIHDIACDENGEYIYVICTNLLKIYKYERNDDLNLLTIIKSQHENAITKCIICPIISEKYSLFATISDDNTIGIWLLNKNYGDILKLSIENTSSSQLLLNNNDNNNQVNNIDNIDNNINKLGGICNMTARLRDSRNTIINSSFILNYENNNELTINTSTISISLIVFSKDGHFRIYSCQDSPLFHNWSIIKQFTCHKSINNYQMTSFSFINNLTIIENDIYNVNLIAIGSNNGMISIFANLNSIMDDQYSNNHNHNHDDDHHHHHHQINNNDNIDKKSNELFSTWDCLYDTKDINTRSNNKNEDDVLTGLLRNYVLDVKWCPNYSRNYEILATSHDSFIYFSNSNNNNHNNHQQNGNYDNNNSDSIQNSIDNNNNNNNNTNNNNKNEQDDINQVFKDINGIPWIGIWRWDLYEKNRGKLILIYSIINQTNYPTNCISWDIKGTEFIACTEYNITRFIQSNNINTIDEMDDDLDDIISIDSLIFHGTKLKEQKDKYIINDFPLFVKFIRPI</sequence>
<gene>
    <name evidence="2" type="ORF">CmeUKMEL1_17665</name>
</gene>
<dbReference type="EMBL" id="JIBK01000052">
    <property type="protein sequence ID" value="POM85487.1"/>
    <property type="molecule type" value="Genomic_DNA"/>
</dbReference>
<name>A0A2P4Z5Z2_9CRYT</name>
<feature type="region of interest" description="Disordered" evidence="1">
    <location>
        <begin position="365"/>
        <end position="408"/>
    </location>
</feature>
<dbReference type="VEuPathDB" id="CryptoDB:CmeUKMEL1_17665"/>
<dbReference type="Gene3D" id="2.130.10.10">
    <property type="entry name" value="YVTN repeat-like/Quinoprotein amine dehydrogenase"/>
    <property type="match status" value="1"/>
</dbReference>
<dbReference type="AlphaFoldDB" id="A0A2P4Z5Z2"/>